<dbReference type="GO" id="GO:0046872">
    <property type="term" value="F:metal ion binding"/>
    <property type="evidence" value="ECO:0007669"/>
    <property type="project" value="UniProtKB-KW"/>
</dbReference>
<proteinExistence type="inferred from homology"/>
<dbReference type="STRING" id="857342.A0A2T3BFF0"/>
<dbReference type="InterPro" id="IPR005123">
    <property type="entry name" value="Oxoglu/Fe-dep_dioxygenase_dom"/>
</dbReference>
<dbReference type="InterPro" id="IPR026992">
    <property type="entry name" value="DIOX_N"/>
</dbReference>
<dbReference type="Proteomes" id="UP000241818">
    <property type="component" value="Unassembled WGS sequence"/>
</dbReference>
<dbReference type="GO" id="GO:0044283">
    <property type="term" value="P:small molecule biosynthetic process"/>
    <property type="evidence" value="ECO:0007669"/>
    <property type="project" value="UniProtKB-ARBA"/>
</dbReference>
<dbReference type="InterPro" id="IPR027443">
    <property type="entry name" value="IPNS-like_sf"/>
</dbReference>
<dbReference type="GeneID" id="36571508"/>
<dbReference type="InterPro" id="IPR044861">
    <property type="entry name" value="IPNS-like_FE2OG_OXY"/>
</dbReference>
<dbReference type="Pfam" id="PF14226">
    <property type="entry name" value="DIOX_N"/>
    <property type="match status" value="1"/>
</dbReference>
<evidence type="ECO:0000256" key="1">
    <source>
        <dbReference type="ARBA" id="ARBA00008056"/>
    </source>
</evidence>
<sequence>MGSVEVTIPVIDISGYLSGDEESKKKVADEIREACETQGFLQVVGHSVSIDLQERYLAAVAEFFNLPLEEKEKVALTKSQCHRGYERIGGQKLDELDDQATPDQKEGFSIRRDRPLGRFLEGPNQWPEALPHFKTISMEYYEAVHQLSKTMFRLVALSLGLPEDHFDYFASDPNGICLCRAHHYPPTPKDAAGRTRGVGSHTDFGALTLLLQDSVGGLEVLHKPTGTWHPVIPIKGAYVVNIGDLMQIWTNNRYKSTMHRVISPYSEKDRYSCAFFNDGALDAVVECIPTCLKPGEQPLYAPLKVEDHCIKRYKQSYGAAGTELATAIAV</sequence>
<comment type="similarity">
    <text evidence="1 2">Belongs to the iron/ascorbate-dependent oxidoreductase family.</text>
</comment>
<gene>
    <name evidence="4" type="ORF">M430DRAFT_162466</name>
</gene>
<keyword evidence="2" id="KW-0560">Oxidoreductase</keyword>
<keyword evidence="2" id="KW-0408">Iron</keyword>
<protein>
    <recommendedName>
        <fullName evidence="3">Fe2OG dioxygenase domain-containing protein</fullName>
    </recommendedName>
</protein>
<dbReference type="SUPFAM" id="SSF51197">
    <property type="entry name" value="Clavaminate synthase-like"/>
    <property type="match status" value="1"/>
</dbReference>
<dbReference type="RefSeq" id="XP_024725578.1">
    <property type="nucleotide sequence ID" value="XM_024863427.1"/>
</dbReference>
<keyword evidence="2" id="KW-0479">Metal-binding</keyword>
<dbReference type="Gene3D" id="2.60.120.330">
    <property type="entry name" value="B-lactam Antibiotic, Isopenicillin N Synthase, Chain"/>
    <property type="match status" value="1"/>
</dbReference>
<name>A0A2T3BFF0_AMORE</name>
<evidence type="ECO:0000313" key="4">
    <source>
        <dbReference type="EMBL" id="PSS28053.1"/>
    </source>
</evidence>
<evidence type="ECO:0000259" key="3">
    <source>
        <dbReference type="PROSITE" id="PS51471"/>
    </source>
</evidence>
<keyword evidence="5" id="KW-1185">Reference proteome</keyword>
<dbReference type="PROSITE" id="PS51471">
    <property type="entry name" value="FE2OG_OXY"/>
    <property type="match status" value="1"/>
</dbReference>
<dbReference type="InterPro" id="IPR050231">
    <property type="entry name" value="Iron_ascorbate_oxido_reductase"/>
</dbReference>
<evidence type="ECO:0000256" key="2">
    <source>
        <dbReference type="RuleBase" id="RU003682"/>
    </source>
</evidence>
<dbReference type="EMBL" id="KZ679006">
    <property type="protein sequence ID" value="PSS28053.1"/>
    <property type="molecule type" value="Genomic_DNA"/>
</dbReference>
<reference evidence="4 5" key="1">
    <citation type="journal article" date="2018" name="New Phytol.">
        <title>Comparative genomics and transcriptomics depict ericoid mycorrhizal fungi as versatile saprotrophs and plant mutualists.</title>
        <authorList>
            <person name="Martino E."/>
            <person name="Morin E."/>
            <person name="Grelet G.A."/>
            <person name="Kuo A."/>
            <person name="Kohler A."/>
            <person name="Daghino S."/>
            <person name="Barry K.W."/>
            <person name="Cichocki N."/>
            <person name="Clum A."/>
            <person name="Dockter R.B."/>
            <person name="Hainaut M."/>
            <person name="Kuo R.C."/>
            <person name="LaButti K."/>
            <person name="Lindahl B.D."/>
            <person name="Lindquist E.A."/>
            <person name="Lipzen A."/>
            <person name="Khouja H.R."/>
            <person name="Magnuson J."/>
            <person name="Murat C."/>
            <person name="Ohm R.A."/>
            <person name="Singer S.W."/>
            <person name="Spatafora J.W."/>
            <person name="Wang M."/>
            <person name="Veneault-Fourrey C."/>
            <person name="Henrissat B."/>
            <person name="Grigoriev I.V."/>
            <person name="Martin F.M."/>
            <person name="Perotto S."/>
        </authorList>
    </citation>
    <scope>NUCLEOTIDE SEQUENCE [LARGE SCALE GENOMIC DNA]</scope>
    <source>
        <strain evidence="4 5">ATCC 22711</strain>
    </source>
</reference>
<dbReference type="GO" id="GO:0016491">
    <property type="term" value="F:oxidoreductase activity"/>
    <property type="evidence" value="ECO:0007669"/>
    <property type="project" value="UniProtKB-KW"/>
</dbReference>
<dbReference type="OrthoDB" id="288590at2759"/>
<dbReference type="InParanoid" id="A0A2T3BFF0"/>
<dbReference type="PRINTS" id="PR00682">
    <property type="entry name" value="IPNSYNTHASE"/>
</dbReference>
<dbReference type="AlphaFoldDB" id="A0A2T3BFF0"/>
<organism evidence="4 5">
    <name type="scientific">Amorphotheca resinae ATCC 22711</name>
    <dbReference type="NCBI Taxonomy" id="857342"/>
    <lineage>
        <taxon>Eukaryota</taxon>
        <taxon>Fungi</taxon>
        <taxon>Dikarya</taxon>
        <taxon>Ascomycota</taxon>
        <taxon>Pezizomycotina</taxon>
        <taxon>Leotiomycetes</taxon>
        <taxon>Helotiales</taxon>
        <taxon>Amorphothecaceae</taxon>
        <taxon>Amorphotheca</taxon>
    </lineage>
</organism>
<evidence type="ECO:0000313" key="5">
    <source>
        <dbReference type="Proteomes" id="UP000241818"/>
    </source>
</evidence>
<dbReference type="PANTHER" id="PTHR47990">
    <property type="entry name" value="2-OXOGLUTARATE (2OG) AND FE(II)-DEPENDENT OXYGENASE SUPERFAMILY PROTEIN-RELATED"/>
    <property type="match status" value="1"/>
</dbReference>
<dbReference type="Pfam" id="PF03171">
    <property type="entry name" value="2OG-FeII_Oxy"/>
    <property type="match status" value="1"/>
</dbReference>
<accession>A0A2T3BFF0</accession>
<feature type="domain" description="Fe2OG dioxygenase" evidence="3">
    <location>
        <begin position="175"/>
        <end position="279"/>
    </location>
</feature>